<proteinExistence type="predicted"/>
<feature type="region of interest" description="Disordered" evidence="1">
    <location>
        <begin position="296"/>
        <end position="358"/>
    </location>
</feature>
<dbReference type="Proteomes" id="UP000250462">
    <property type="component" value="Unassembled WGS sequence"/>
</dbReference>
<dbReference type="InterPro" id="IPR021522">
    <property type="entry name" value="MctB"/>
</dbReference>
<reference evidence="2 3" key="1">
    <citation type="submission" date="2018-06" db="EMBL/GenBank/DDBJ databases">
        <title>Phytoactinopolyspora halophila sp. nov., a novel halophilic actinomycete isolated from a saline soil in China.</title>
        <authorList>
            <person name="Tang S.-K."/>
        </authorList>
    </citation>
    <scope>NUCLEOTIDE SEQUENCE [LARGE SCALE GENOMIC DNA]</scope>
    <source>
        <strain evidence="2 3">YIM 96934</strain>
    </source>
</reference>
<evidence type="ECO:0000256" key="1">
    <source>
        <dbReference type="SAM" id="MobiDB-lite"/>
    </source>
</evidence>
<comment type="caution">
    <text evidence="2">The sequence shown here is derived from an EMBL/GenBank/DDBJ whole genome shotgun (WGS) entry which is preliminary data.</text>
</comment>
<dbReference type="EMBL" id="QMIG01000025">
    <property type="protein sequence ID" value="RAW10717.1"/>
    <property type="molecule type" value="Genomic_DNA"/>
</dbReference>
<dbReference type="OrthoDB" id="4350157at2"/>
<dbReference type="RefSeq" id="WP_112259838.1">
    <property type="nucleotide sequence ID" value="NZ_QMIG01000025.1"/>
</dbReference>
<feature type="compositionally biased region" description="Acidic residues" evidence="1">
    <location>
        <begin position="314"/>
        <end position="358"/>
    </location>
</feature>
<evidence type="ECO:0000313" key="2">
    <source>
        <dbReference type="EMBL" id="RAW10717.1"/>
    </source>
</evidence>
<dbReference type="GO" id="GO:0055070">
    <property type="term" value="P:copper ion homeostasis"/>
    <property type="evidence" value="ECO:0007669"/>
    <property type="project" value="InterPro"/>
</dbReference>
<dbReference type="AlphaFoldDB" id="A0A329QEC5"/>
<evidence type="ECO:0008006" key="4">
    <source>
        <dbReference type="Google" id="ProtNLM"/>
    </source>
</evidence>
<accession>A0A329QEC5</accession>
<name>A0A329QEC5_9ACTN</name>
<protein>
    <recommendedName>
        <fullName evidence="4">Copper transporter</fullName>
    </recommendedName>
</protein>
<dbReference type="Pfam" id="PF11382">
    <property type="entry name" value="MctB"/>
    <property type="match status" value="1"/>
</dbReference>
<gene>
    <name evidence="2" type="ORF">DPM12_18485</name>
</gene>
<keyword evidence="3" id="KW-1185">Reference proteome</keyword>
<dbReference type="GO" id="GO:0016020">
    <property type="term" value="C:membrane"/>
    <property type="evidence" value="ECO:0007669"/>
    <property type="project" value="InterPro"/>
</dbReference>
<evidence type="ECO:0000313" key="3">
    <source>
        <dbReference type="Proteomes" id="UP000250462"/>
    </source>
</evidence>
<organism evidence="2 3">
    <name type="scientific">Phytoactinopolyspora halophila</name>
    <dbReference type="NCBI Taxonomy" id="1981511"/>
    <lineage>
        <taxon>Bacteria</taxon>
        <taxon>Bacillati</taxon>
        <taxon>Actinomycetota</taxon>
        <taxon>Actinomycetes</taxon>
        <taxon>Jiangellales</taxon>
        <taxon>Jiangellaceae</taxon>
        <taxon>Phytoactinopolyspora</taxon>
    </lineage>
</organism>
<sequence>MIDFRYHLVSIIAIFFALATGIVLGAGPLSETIDDTLADQTSQLREENRRLHDELDTANEEHAYQEAFVNEVTPRLVAEQLEGENVAVIALPGAEDQIVTDVQEALQNSGATAELLIRIEPSWTDPDSEPVLDQLATDLVSSGTELGEGNGFDRGATVLASALLSRPADAEDGLDDAPQTVDTTVVSEYEDADLIELEQDTSTAPTLAVAIAGPVSGDDAEERYVRLTSLTQALDEYGDGVVLAGPSSTAEGGLLTALRNGDVGEDVSTVDVGDLPSGRVAVVFALTEQQHDSVGHYGIVGDIDGALPPVPGGESDESGGSDGESDDSSEDSGDEPDSGDAGNDADDAEDGADAGDEQ</sequence>